<comment type="caution">
    <text evidence="1">The sequence shown here is derived from an EMBL/GenBank/DDBJ whole genome shotgun (WGS) entry which is preliminary data.</text>
</comment>
<organism evidence="1 2">
    <name type="scientific">Sutcliffiella horikoshii</name>
    <dbReference type="NCBI Taxonomy" id="79883"/>
    <lineage>
        <taxon>Bacteria</taxon>
        <taxon>Bacillati</taxon>
        <taxon>Bacillota</taxon>
        <taxon>Bacilli</taxon>
        <taxon>Bacillales</taxon>
        <taxon>Bacillaceae</taxon>
        <taxon>Sutcliffiella</taxon>
    </lineage>
</organism>
<dbReference type="RefSeq" id="WP_148987575.1">
    <property type="nucleotide sequence ID" value="NZ_VTEV01000003.1"/>
</dbReference>
<sequence>MFTLELIFLNEEGSKVKVTVDDPRAGLTQVEMEGAMDTIIAANVFTSKGGNFVSKDSARIVERNVIEFEIA</sequence>
<dbReference type="EMBL" id="VTEV01000003">
    <property type="protein sequence ID" value="TYS68708.1"/>
    <property type="molecule type" value="Genomic_DNA"/>
</dbReference>
<dbReference type="AlphaFoldDB" id="A0A5D4T263"/>
<dbReference type="OrthoDB" id="2454247at2"/>
<accession>A0A5D4T263</accession>
<evidence type="ECO:0000313" key="2">
    <source>
        <dbReference type="Proteomes" id="UP000322524"/>
    </source>
</evidence>
<dbReference type="Pfam" id="PF11148">
    <property type="entry name" value="DUF2922"/>
    <property type="match status" value="1"/>
</dbReference>
<evidence type="ECO:0000313" key="1">
    <source>
        <dbReference type="EMBL" id="TYS68708.1"/>
    </source>
</evidence>
<protein>
    <submittedName>
        <fullName evidence="1">DUF2922 domain-containing protein</fullName>
    </submittedName>
</protein>
<dbReference type="Proteomes" id="UP000322524">
    <property type="component" value="Unassembled WGS sequence"/>
</dbReference>
<dbReference type="InterPro" id="IPR021321">
    <property type="entry name" value="DUF2922"/>
</dbReference>
<dbReference type="STRING" id="79883.GCA_001636495_02014"/>
<proteinExistence type="predicted"/>
<gene>
    <name evidence="1" type="ORF">FZC76_07120</name>
</gene>
<name>A0A5D4T263_9BACI</name>
<reference evidence="1 2" key="1">
    <citation type="submission" date="2019-08" db="EMBL/GenBank/DDBJ databases">
        <title>Bacillus genomes from the desert of Cuatro Cienegas, Coahuila.</title>
        <authorList>
            <person name="Olmedo-Alvarez G."/>
        </authorList>
    </citation>
    <scope>NUCLEOTIDE SEQUENCE [LARGE SCALE GENOMIC DNA]</scope>
    <source>
        <strain evidence="1 2">CH28_1T</strain>
    </source>
</reference>